<accession>A0A6L9QHK0</accession>
<dbReference type="InterPro" id="IPR025272">
    <property type="entry name" value="SocA_Panacea"/>
</dbReference>
<gene>
    <name evidence="2" type="ORF">G3I70_19025</name>
</gene>
<dbReference type="Proteomes" id="UP000475532">
    <property type="component" value="Unassembled WGS sequence"/>
</dbReference>
<dbReference type="AlphaFoldDB" id="A0A6L9QHK0"/>
<sequence length="155" mass="17304">MATIMDVAAYILGKRGPMTAMKLQKLCYFAYAYHLAWEDRRLFPQRFEAWANGPVSPALYACHRGRFQLAEGDIDGDPTALNATERESVDLVLEGLGELTAHQLSAQTHAEGPWVSARERARVAPMQRSTEELTDVEIMEFFQAVTAADANGQER</sequence>
<dbReference type="RefSeq" id="WP_163057744.1">
    <property type="nucleotide sequence ID" value="NZ_JAAGLI010000496.1"/>
</dbReference>
<evidence type="ECO:0000313" key="3">
    <source>
        <dbReference type="Proteomes" id="UP000475532"/>
    </source>
</evidence>
<organism evidence="2 3">
    <name type="scientific">Actinomadura bangladeshensis</name>
    <dbReference type="NCBI Taxonomy" id="453573"/>
    <lineage>
        <taxon>Bacteria</taxon>
        <taxon>Bacillati</taxon>
        <taxon>Actinomycetota</taxon>
        <taxon>Actinomycetes</taxon>
        <taxon>Streptosporangiales</taxon>
        <taxon>Thermomonosporaceae</taxon>
        <taxon>Actinomadura</taxon>
    </lineage>
</organism>
<dbReference type="EMBL" id="JAAGLI010000496">
    <property type="protein sequence ID" value="NEA24568.1"/>
    <property type="molecule type" value="Genomic_DNA"/>
</dbReference>
<protein>
    <submittedName>
        <fullName evidence="2">DUF4065 domain-containing protein</fullName>
    </submittedName>
</protein>
<comment type="caution">
    <text evidence="2">The sequence shown here is derived from an EMBL/GenBank/DDBJ whole genome shotgun (WGS) entry which is preliminary data.</text>
</comment>
<feature type="domain" description="Antitoxin SocA-like Panacea" evidence="1">
    <location>
        <begin position="23"/>
        <end position="114"/>
    </location>
</feature>
<reference evidence="2 3" key="1">
    <citation type="submission" date="2020-01" db="EMBL/GenBank/DDBJ databases">
        <title>Insect and environment-associated Actinomycetes.</title>
        <authorList>
            <person name="Currrie C."/>
            <person name="Chevrette M."/>
            <person name="Carlson C."/>
            <person name="Stubbendieck R."/>
            <person name="Wendt-Pienkowski E."/>
        </authorList>
    </citation>
    <scope>NUCLEOTIDE SEQUENCE [LARGE SCALE GENOMIC DNA]</scope>
    <source>
        <strain evidence="2 3">SID10258</strain>
    </source>
</reference>
<evidence type="ECO:0000313" key="2">
    <source>
        <dbReference type="EMBL" id="NEA24568.1"/>
    </source>
</evidence>
<proteinExistence type="predicted"/>
<evidence type="ECO:0000259" key="1">
    <source>
        <dbReference type="Pfam" id="PF13274"/>
    </source>
</evidence>
<dbReference type="Pfam" id="PF13274">
    <property type="entry name" value="SocA_Panacea"/>
    <property type="match status" value="1"/>
</dbReference>
<name>A0A6L9QHK0_9ACTN</name>